<dbReference type="Pfam" id="PF11922">
    <property type="entry name" value="DUF3440"/>
    <property type="match status" value="2"/>
</dbReference>
<evidence type="ECO:0000259" key="1">
    <source>
        <dbReference type="Pfam" id="PF01507"/>
    </source>
</evidence>
<reference evidence="3" key="1">
    <citation type="submission" date="2019-12" db="EMBL/GenBank/DDBJ databases">
        <authorList>
            <person name="Zhou D."/>
        </authorList>
    </citation>
    <scope>NUCLEOTIDE SEQUENCE</scope>
    <source>
        <strain evidence="2">09308</strain>
        <strain evidence="3">Kpn47</strain>
        <plasmid evidence="3">pKpn47-FIIK</plasmid>
        <plasmid evidence="2">pW09308-1FIIK</plasmid>
    </source>
</reference>
<sequence>MRWRYSCYLLFELGHKICNCSLLNVLFLDKGTTYTICGFSCCIVMSGIIEKIRMGEDVLSASMHRIEWVFDTFSSVCLSFSGGKDSTVLFHLVAEVARKKKRYFSVLFIDWEAQYQRTIQHIQAMRVMYRDVTDHFYWVALPLTTVNGVSQFQPEWVCWEPDVEWVRQPPDEAITDMAYFPFYRYAMTFEEFVPAFSSWFAGNKCGVAILTGVRADESLNRFMGLASQRKLRYAADKPWTTASPDGFYYTMYPLYDWKARDIWIYNAKTHAIYNPLYDLMYRAGVPLRNMRVCEPFGPEQRRGLWLYHVLEPETWGRMCERVSGAASGAIYANESGAYFALRKRITKPAHHTWRSYAMFLLDVMPEKTAEHYRNKIAVYLRWYQTREFPNDIPDEQDNDLGGRDIPSWRRICKTLIKNDFWCRTLSFSPNKPRYYERYLQRMKERRKEWKIL</sequence>
<gene>
    <name evidence="3" type="primary">ibrA</name>
</gene>
<dbReference type="EMBL" id="MN821369">
    <property type="protein sequence ID" value="QLG01418.1"/>
    <property type="molecule type" value="Genomic_DNA"/>
</dbReference>
<dbReference type="GO" id="GO:0071453">
    <property type="term" value="P:cellular response to oxygen levels"/>
    <property type="evidence" value="ECO:0007669"/>
    <property type="project" value="TreeGrafter"/>
</dbReference>
<feature type="domain" description="Phosphoadenosine phosphosulphate reductase" evidence="1">
    <location>
        <begin position="76"/>
        <end position="129"/>
    </location>
</feature>
<dbReference type="SUPFAM" id="SSF52402">
    <property type="entry name" value="Adenine nucleotide alpha hydrolases-like"/>
    <property type="match status" value="1"/>
</dbReference>
<dbReference type="PANTHER" id="PTHR30083:SF0">
    <property type="entry name" value="3'-PHOSPHOADENOSINE 5'-PHOSPHOSULFATE SULFOTRANSFERASE (PAPS REDUCTASE)_FAD SYNTHETASE"/>
    <property type="match status" value="1"/>
</dbReference>
<dbReference type="EMBL" id="MN821363">
    <property type="protein sequence ID" value="QLG00470.1"/>
    <property type="molecule type" value="Genomic_DNA"/>
</dbReference>
<dbReference type="CDD" id="cd23947">
    <property type="entry name" value="PAPS_reductase-like_YbdN"/>
    <property type="match status" value="1"/>
</dbReference>
<evidence type="ECO:0000313" key="3">
    <source>
        <dbReference type="EMBL" id="QLG01418.1"/>
    </source>
</evidence>
<dbReference type="Pfam" id="PF01507">
    <property type="entry name" value="PAPS_reduct"/>
    <property type="match status" value="2"/>
</dbReference>
<proteinExistence type="predicted"/>
<geneLocation type="plasmid" evidence="3">
    <name>pKpn47-FIIK</name>
</geneLocation>
<dbReference type="InterPro" id="IPR021845">
    <property type="entry name" value="DUF3440"/>
</dbReference>
<name>A0A7D5JS80_KLEPN</name>
<protein>
    <submittedName>
        <fullName evidence="3">Co-activator of prophage</fullName>
    </submittedName>
</protein>
<evidence type="ECO:0000313" key="2">
    <source>
        <dbReference type="EMBL" id="QLG00470.1"/>
    </source>
</evidence>
<dbReference type="Gene3D" id="3.40.50.620">
    <property type="entry name" value="HUPs"/>
    <property type="match status" value="1"/>
</dbReference>
<organism evidence="3">
    <name type="scientific">Klebsiella pneumoniae</name>
    <dbReference type="NCBI Taxonomy" id="573"/>
    <lineage>
        <taxon>Bacteria</taxon>
        <taxon>Pseudomonadati</taxon>
        <taxon>Pseudomonadota</taxon>
        <taxon>Gammaproteobacteria</taxon>
        <taxon>Enterobacterales</taxon>
        <taxon>Enterobacteriaceae</taxon>
        <taxon>Klebsiella/Raoultella group</taxon>
        <taxon>Klebsiella</taxon>
        <taxon>Klebsiella pneumoniae complex</taxon>
    </lineage>
</organism>
<dbReference type="InterPro" id="IPR014729">
    <property type="entry name" value="Rossmann-like_a/b/a_fold"/>
</dbReference>
<geneLocation type="plasmid" evidence="2">
    <name>pW09308-1FIIK</name>
</geneLocation>
<dbReference type="PANTHER" id="PTHR30083">
    <property type="entry name" value="TRANSCRIPTIONAL REGULATOR-RELATED"/>
    <property type="match status" value="1"/>
</dbReference>
<dbReference type="GO" id="GO:0003824">
    <property type="term" value="F:catalytic activity"/>
    <property type="evidence" value="ECO:0007669"/>
    <property type="project" value="InterPro"/>
</dbReference>
<accession>A0A7D5JS80</accession>
<feature type="domain" description="Phosphoadenosine phosphosulphate reductase" evidence="1">
    <location>
        <begin position="207"/>
        <end position="282"/>
    </location>
</feature>
<keyword evidence="3" id="KW-0614">Plasmid</keyword>
<dbReference type="AlphaFoldDB" id="A0A7D5JS80"/>
<dbReference type="InterPro" id="IPR002500">
    <property type="entry name" value="PAPS_reduct_dom"/>
</dbReference>